<dbReference type="Proteomes" id="UP000186004">
    <property type="component" value="Unassembled WGS sequence"/>
</dbReference>
<proteinExistence type="predicted"/>
<keyword evidence="1" id="KW-1133">Transmembrane helix</keyword>
<sequence length="590" mass="63319">MGAYSLFRKLMGPAGVAARGALLLVAYFVLLAAGALGWAVVFAVAGLIALAGEYALARWSPATHTLLEKVGLRGDYRQLARDLATALLVVAAVRPSMGELSLILLLPAAVWLIAIFAGALKTMIDRRNPVSALVRNIDLGPITFAPRPPAWTSRLAGDRLALVNIALAPAAVVAALLDTATPVVAVGGAALAVAALVGAIVAATWLRGRGSGPGPLMPAVQRWLDSYRPEAALYFAGPAKDVYQANMWLAPIEALGQRAVVLMRSREAFSELADTRLPVICVPASVDFMNLEFGSIRATLYAANVGANIHMLREPGMKHVFVGHGDSDKAASVNPYSKVYDEVWVAGLAGRERYARAGVGVLDSDIVEIGRPQLAGVHTFGAESVDRPFTVLYAPTWEGWLDDDPYHTSLVLMGPRIVKALLATRPEVRLIYKPHPLTGTRSKEAKAVHERVVEMIRTAGGDVDATSLDGTRHLVVTGRTPGLFDCFNQTNLLISDVSSVVSDFVQSERPYVVANPGGLPEDEFRQQYPTSRAAYLLSRDCGELEKIVSVTRAGDDPMTEARRELKTYLLGPADANPMDRFQEEISRLCG</sequence>
<protein>
    <submittedName>
        <fullName evidence="2">CDP-Glycerol:Poly(Glycerophosphate) glycerophosphotransferase</fullName>
    </submittedName>
</protein>
<dbReference type="AlphaFoldDB" id="A0A1N6WZJ7"/>
<dbReference type="STRING" id="1198245.SAMN05444858_105166"/>
<evidence type="ECO:0000256" key="1">
    <source>
        <dbReference type="SAM" id="Phobius"/>
    </source>
</evidence>
<reference evidence="2 3" key="1">
    <citation type="submission" date="2017-01" db="EMBL/GenBank/DDBJ databases">
        <authorList>
            <person name="Mah S.A."/>
            <person name="Swanson W.J."/>
            <person name="Moy G.W."/>
            <person name="Vacquier V.D."/>
        </authorList>
    </citation>
    <scope>NUCLEOTIDE SEQUENCE [LARGE SCALE GENOMIC DNA]</scope>
    <source>
        <strain evidence="2 3">DSM 45758</strain>
    </source>
</reference>
<dbReference type="GO" id="GO:0047355">
    <property type="term" value="F:CDP-glycerol glycerophosphotransferase activity"/>
    <property type="evidence" value="ECO:0007669"/>
    <property type="project" value="InterPro"/>
</dbReference>
<evidence type="ECO:0000313" key="3">
    <source>
        <dbReference type="Proteomes" id="UP000186004"/>
    </source>
</evidence>
<dbReference type="Gene3D" id="3.40.50.12580">
    <property type="match status" value="1"/>
</dbReference>
<keyword evidence="1" id="KW-0472">Membrane</keyword>
<dbReference type="GO" id="GO:0016020">
    <property type="term" value="C:membrane"/>
    <property type="evidence" value="ECO:0007669"/>
    <property type="project" value="InterPro"/>
</dbReference>
<feature type="transmembrane region" description="Helical" evidence="1">
    <location>
        <begin position="183"/>
        <end position="206"/>
    </location>
</feature>
<accession>A0A1N6WZJ7</accession>
<dbReference type="InterPro" id="IPR043148">
    <property type="entry name" value="TagF_C"/>
</dbReference>
<feature type="transmembrane region" description="Helical" evidence="1">
    <location>
        <begin position="100"/>
        <end position="120"/>
    </location>
</feature>
<gene>
    <name evidence="2" type="ORF">SAMN05444858_105166</name>
</gene>
<dbReference type="InterPro" id="IPR007554">
    <property type="entry name" value="Glycerophosphate_synth"/>
</dbReference>
<evidence type="ECO:0000313" key="2">
    <source>
        <dbReference type="EMBL" id="SIQ95456.1"/>
    </source>
</evidence>
<feature type="transmembrane region" description="Helical" evidence="1">
    <location>
        <begin position="160"/>
        <end position="177"/>
    </location>
</feature>
<feature type="transmembrane region" description="Helical" evidence="1">
    <location>
        <begin position="21"/>
        <end position="51"/>
    </location>
</feature>
<name>A0A1N6WZJ7_9ACTN</name>
<organism evidence="2 3">
    <name type="scientific">Micromonospora avicenniae</name>
    <dbReference type="NCBI Taxonomy" id="1198245"/>
    <lineage>
        <taxon>Bacteria</taxon>
        <taxon>Bacillati</taxon>
        <taxon>Actinomycetota</taxon>
        <taxon>Actinomycetes</taxon>
        <taxon>Micromonosporales</taxon>
        <taxon>Micromonosporaceae</taxon>
        <taxon>Micromonospora</taxon>
    </lineage>
</organism>
<keyword evidence="3" id="KW-1185">Reference proteome</keyword>
<keyword evidence="1" id="KW-0812">Transmembrane</keyword>
<keyword evidence="2" id="KW-0808">Transferase</keyword>
<dbReference type="EMBL" id="FTNF01000005">
    <property type="protein sequence ID" value="SIQ95456.1"/>
    <property type="molecule type" value="Genomic_DNA"/>
</dbReference>
<dbReference type="Pfam" id="PF04464">
    <property type="entry name" value="Glyphos_transf"/>
    <property type="match status" value="1"/>
</dbReference>